<evidence type="ECO:0000313" key="1">
    <source>
        <dbReference type="EMBL" id="ESA21844.1"/>
    </source>
</evidence>
<dbReference type="VEuPathDB" id="FungiDB:RhiirFUN_024756"/>
<dbReference type="VEuPathDB" id="FungiDB:RhiirFUN_024757"/>
<name>U9UN36_RHIID</name>
<proteinExistence type="predicted"/>
<dbReference type="AlphaFoldDB" id="U9UN36"/>
<reference evidence="1" key="1">
    <citation type="submission" date="2013-07" db="EMBL/GenBank/DDBJ databases">
        <title>The genome of an arbuscular mycorrhizal fungus provides insights into the evolution of the oldest plant symbiosis.</title>
        <authorList>
            <consortium name="DOE Joint Genome Institute"/>
            <person name="Tisserant E."/>
            <person name="Malbreil M."/>
            <person name="Kuo A."/>
            <person name="Kohler A."/>
            <person name="Symeonidi A."/>
            <person name="Balestrini R."/>
            <person name="Charron P."/>
            <person name="Duensing N."/>
            <person name="Frei-dit-Frey N."/>
            <person name="Gianinazzi-Pearson V."/>
            <person name="Gilbert B."/>
            <person name="Handa Y."/>
            <person name="Hijri M."/>
            <person name="Kaul R."/>
            <person name="Kawaguchi M."/>
            <person name="Krajinski F."/>
            <person name="Lammers P."/>
            <person name="Lapierre D."/>
            <person name="Masclaux F.G."/>
            <person name="Murat C."/>
            <person name="Morin E."/>
            <person name="Ndikumana S."/>
            <person name="Pagni M."/>
            <person name="Petitpierre D."/>
            <person name="Requena N."/>
            <person name="Rosikiewicz P."/>
            <person name="Riley R."/>
            <person name="Saito K."/>
            <person name="San Clemente H."/>
            <person name="Shapiro H."/>
            <person name="van Tuinen D."/>
            <person name="Becard G."/>
            <person name="Bonfante P."/>
            <person name="Paszkowski U."/>
            <person name="Shachar-Hill Y."/>
            <person name="Young J.P."/>
            <person name="Sanders I.R."/>
            <person name="Henrissat B."/>
            <person name="Rensing S.A."/>
            <person name="Grigoriev I.V."/>
            <person name="Corradi N."/>
            <person name="Roux C."/>
            <person name="Martin F."/>
        </authorList>
    </citation>
    <scope>NUCLEOTIDE SEQUENCE</scope>
    <source>
        <strain evidence="1">DAOM 197198</strain>
    </source>
</reference>
<organism evidence="1">
    <name type="scientific">Rhizophagus irregularis (strain DAOM 181602 / DAOM 197198 / MUCL 43194)</name>
    <name type="common">Arbuscular mycorrhizal fungus</name>
    <name type="synonym">Glomus intraradices</name>
    <dbReference type="NCBI Taxonomy" id="747089"/>
    <lineage>
        <taxon>Eukaryota</taxon>
        <taxon>Fungi</taxon>
        <taxon>Fungi incertae sedis</taxon>
        <taxon>Mucoromycota</taxon>
        <taxon>Glomeromycotina</taxon>
        <taxon>Glomeromycetes</taxon>
        <taxon>Glomerales</taxon>
        <taxon>Glomeraceae</taxon>
        <taxon>Rhizophagus</taxon>
    </lineage>
</organism>
<gene>
    <name evidence="1" type="ORF">GLOINDRAFT_91683</name>
</gene>
<accession>U9UN36</accession>
<dbReference type="EMBL" id="KI276106">
    <property type="protein sequence ID" value="ESA21844.1"/>
    <property type="molecule type" value="Genomic_DNA"/>
</dbReference>
<protein>
    <submittedName>
        <fullName evidence="1">Uncharacterized protein</fullName>
    </submittedName>
</protein>
<sequence length="152" mass="17373">MLTPDIIPINSLWPYVLITPNDIEISGSNDKYMQDRENSNENLSNCGLSQIISHAANEVDLLSKNSSLNECKKQLSFIDMVEIETSKNMISTDFDNVIFVTKNGIDIQEMVYQLKNIEYANINHNNPLNEQNYVIAYFGVQLCIGQILKKFY</sequence>
<dbReference type="HOGENOM" id="CLU_1723316_0_0_1"/>